<evidence type="ECO:0000256" key="2">
    <source>
        <dbReference type="SAM" id="MobiDB-lite"/>
    </source>
</evidence>
<feature type="compositionally biased region" description="Basic residues" evidence="2">
    <location>
        <begin position="49"/>
        <end position="67"/>
    </location>
</feature>
<feature type="compositionally biased region" description="Low complexity" evidence="2">
    <location>
        <begin position="494"/>
        <end position="509"/>
    </location>
</feature>
<dbReference type="Pfam" id="PF13257">
    <property type="entry name" value="DUF4048"/>
    <property type="match status" value="1"/>
</dbReference>
<evidence type="ECO:0000259" key="3">
    <source>
        <dbReference type="Pfam" id="PF13257"/>
    </source>
</evidence>
<name>A0A7S9PTV5_EPIFF</name>
<keyword evidence="1" id="KW-0175">Coiled coil</keyword>
<feature type="compositionally biased region" description="Low complexity" evidence="2">
    <location>
        <begin position="235"/>
        <end position="250"/>
    </location>
</feature>
<protein>
    <recommendedName>
        <fullName evidence="3">DUF4048 domain-containing protein</fullName>
    </recommendedName>
</protein>
<dbReference type="EMBL" id="CP031386">
    <property type="protein sequence ID" value="QPG96807.1"/>
    <property type="molecule type" value="Genomic_DNA"/>
</dbReference>
<feature type="compositionally biased region" description="Basic residues" evidence="2">
    <location>
        <begin position="99"/>
        <end position="110"/>
    </location>
</feature>
<dbReference type="Proteomes" id="UP000594364">
    <property type="component" value="Chromosome 2"/>
</dbReference>
<sequence>MTIIPHLPFCALDRGYALFDEYRHLTQGQLFNVLSPRVAAAGALVRQRRHHHHHQRHHQHHHQHHCRAASTAPSSTKHRRSQHQHRHQHRLQFYQYQNHRPRHSFSKITKKLPAMASHQEIRRRSSAADRTTVESSVFAAASTLIPPDKPSPPTTTAPDSTNYNHDVTTRSWQKLNRLSGSDARTMPPPPLPADHNNTTPSSSSSSSLARHSRSDSAARIPNRLSLTLPIALPNSDPSRPMPSASASTPSSVPPTPQDGSAMPSPSNVNEFIIAIAAKERKVMELKEELAREETELAFLKKQFSSTDALRQRAGATQLEFGGSRTATPTATESDALSPRRSVDFDRRAQFLQNQGTPTQSRRRVMRGGHTRTLSLLSPAKATSDFSILDEHTATATATEDARFPLAANRTPHNAPNPALLKRASWQPRSQQDSPGIPQIVEDFKLGLRAFVEDIRQITIGDEPISGQPSQRSLHAGHYRSGSLSQGVSTDLGRSRSGQQRGSSSSETPSTAPPTPISKRRDAPLEKPKPAKSKHFSWTPLGFDSMDDTDWANWESPVPVKSTRWSGSTIHSGVMDDIHCIPENAEEVTNLTPTKTKPTVETPKVSPNKLEDLLPNVVNRLSPSNIKRTANNLLDEWEKSLVAPSEVRVANKENTAT</sequence>
<organism evidence="4 5">
    <name type="scientific">Epichloe festucae (strain Fl1)</name>
    <dbReference type="NCBI Taxonomy" id="877507"/>
    <lineage>
        <taxon>Eukaryota</taxon>
        <taxon>Fungi</taxon>
        <taxon>Dikarya</taxon>
        <taxon>Ascomycota</taxon>
        <taxon>Pezizomycotina</taxon>
        <taxon>Sordariomycetes</taxon>
        <taxon>Hypocreomycetidae</taxon>
        <taxon>Hypocreales</taxon>
        <taxon>Clavicipitaceae</taxon>
        <taxon>Epichloe</taxon>
    </lineage>
</organism>
<accession>A0A7S9PTV5</accession>
<feature type="compositionally biased region" description="Basic and acidic residues" evidence="2">
    <location>
        <begin position="518"/>
        <end position="528"/>
    </location>
</feature>
<feature type="region of interest" description="Disordered" evidence="2">
    <location>
        <begin position="49"/>
        <end position="266"/>
    </location>
</feature>
<proteinExistence type="predicted"/>
<reference evidence="4 5" key="1">
    <citation type="journal article" date="2018" name="PLoS Genet.">
        <title>Repeat elements organise 3D genome structure and mediate transcription in the filamentous fungus Epichloe festucae.</title>
        <authorList>
            <person name="Winter D.J."/>
            <person name="Ganley A.R.D."/>
            <person name="Young C.A."/>
            <person name="Liachko I."/>
            <person name="Schardl C.L."/>
            <person name="Dupont P.Y."/>
            <person name="Berry D."/>
            <person name="Ram A."/>
            <person name="Scott B."/>
            <person name="Cox M.P."/>
        </authorList>
    </citation>
    <scope>NUCLEOTIDE SEQUENCE [LARGE SCALE GENOMIC DNA]</scope>
    <source>
        <strain evidence="4 5">Fl1</strain>
    </source>
</reference>
<gene>
    <name evidence="4" type="ORF">C2857_005303</name>
</gene>
<evidence type="ECO:0000256" key="1">
    <source>
        <dbReference type="SAM" id="Coils"/>
    </source>
</evidence>
<feature type="domain" description="DUF4048" evidence="3">
    <location>
        <begin position="438"/>
        <end position="511"/>
    </location>
</feature>
<dbReference type="AlphaFoldDB" id="A0A7S9PTV5"/>
<feature type="compositionally biased region" description="Basic residues" evidence="2">
    <location>
        <begin position="76"/>
        <end position="90"/>
    </location>
</feature>
<feature type="region of interest" description="Disordered" evidence="2">
    <location>
        <begin position="461"/>
        <end position="539"/>
    </location>
</feature>
<feature type="region of interest" description="Disordered" evidence="2">
    <location>
        <begin position="317"/>
        <end position="363"/>
    </location>
</feature>
<feature type="compositionally biased region" description="Polar residues" evidence="2">
    <location>
        <begin position="324"/>
        <end position="334"/>
    </location>
</feature>
<keyword evidence="5" id="KW-1185">Reference proteome</keyword>
<feature type="compositionally biased region" description="Low complexity" evidence="2">
    <location>
        <begin position="201"/>
        <end position="219"/>
    </location>
</feature>
<feature type="compositionally biased region" description="Polar residues" evidence="2">
    <location>
        <begin position="350"/>
        <end position="359"/>
    </location>
</feature>
<feature type="compositionally biased region" description="Polar residues" evidence="2">
    <location>
        <begin position="162"/>
        <end position="179"/>
    </location>
</feature>
<dbReference type="OrthoDB" id="4097086at2759"/>
<evidence type="ECO:0000313" key="5">
    <source>
        <dbReference type="Proteomes" id="UP000594364"/>
    </source>
</evidence>
<evidence type="ECO:0000313" key="4">
    <source>
        <dbReference type="EMBL" id="QPG96807.1"/>
    </source>
</evidence>
<dbReference type="InterPro" id="IPR025122">
    <property type="entry name" value="DUF4048"/>
</dbReference>
<feature type="coiled-coil region" evidence="1">
    <location>
        <begin position="268"/>
        <end position="302"/>
    </location>
</feature>